<dbReference type="EMBL" id="CADEBC010000369">
    <property type="protein sequence ID" value="CAB3229211.1"/>
    <property type="molecule type" value="Genomic_DNA"/>
</dbReference>
<evidence type="ECO:0000256" key="1">
    <source>
        <dbReference type="SAM" id="SignalP"/>
    </source>
</evidence>
<dbReference type="Proteomes" id="UP000494256">
    <property type="component" value="Unassembled WGS sequence"/>
</dbReference>
<name>A0A8S1BCW4_ARCPL</name>
<reference evidence="4 5" key="1">
    <citation type="submission" date="2020-04" db="EMBL/GenBank/DDBJ databases">
        <authorList>
            <person name="Wallbank WR R."/>
            <person name="Pardo Diaz C."/>
            <person name="Kozak K."/>
            <person name="Martin S."/>
            <person name="Jiggins C."/>
            <person name="Moest M."/>
            <person name="Warren A I."/>
            <person name="Byers J.R.P. K."/>
            <person name="Montejo-Kovacevich G."/>
            <person name="Yen C E."/>
        </authorList>
    </citation>
    <scope>NUCLEOTIDE SEQUENCE [LARGE SCALE GENOMIC DNA]</scope>
</reference>
<organism evidence="3 5">
    <name type="scientific">Arctia plantaginis</name>
    <name type="common">Wood tiger moth</name>
    <name type="synonym">Phalaena plantaginis</name>
    <dbReference type="NCBI Taxonomy" id="874455"/>
    <lineage>
        <taxon>Eukaryota</taxon>
        <taxon>Metazoa</taxon>
        <taxon>Ecdysozoa</taxon>
        <taxon>Arthropoda</taxon>
        <taxon>Hexapoda</taxon>
        <taxon>Insecta</taxon>
        <taxon>Pterygota</taxon>
        <taxon>Neoptera</taxon>
        <taxon>Endopterygota</taxon>
        <taxon>Lepidoptera</taxon>
        <taxon>Glossata</taxon>
        <taxon>Ditrysia</taxon>
        <taxon>Noctuoidea</taxon>
        <taxon>Erebidae</taxon>
        <taxon>Arctiinae</taxon>
        <taxon>Arctia</taxon>
    </lineage>
</organism>
<keyword evidence="1" id="KW-0732">Signal</keyword>
<protein>
    <submittedName>
        <fullName evidence="3">Uncharacterized protein</fullName>
    </submittedName>
</protein>
<accession>A0A8S1BCW4</accession>
<feature type="signal peptide" evidence="1">
    <location>
        <begin position="1"/>
        <end position="17"/>
    </location>
</feature>
<evidence type="ECO:0000313" key="3">
    <source>
        <dbReference type="EMBL" id="CAB3256773.1"/>
    </source>
</evidence>
<keyword evidence="4" id="KW-1185">Reference proteome</keyword>
<evidence type="ECO:0000313" key="2">
    <source>
        <dbReference type="EMBL" id="CAB3229211.1"/>
    </source>
</evidence>
<feature type="chain" id="PRO_5036273182" evidence="1">
    <location>
        <begin position="18"/>
        <end position="154"/>
    </location>
</feature>
<dbReference type="EMBL" id="CADEBD010000494">
    <property type="protein sequence ID" value="CAB3256773.1"/>
    <property type="molecule type" value="Genomic_DNA"/>
</dbReference>
<evidence type="ECO:0000313" key="4">
    <source>
        <dbReference type="Proteomes" id="UP000494106"/>
    </source>
</evidence>
<evidence type="ECO:0000313" key="5">
    <source>
        <dbReference type="Proteomes" id="UP000494256"/>
    </source>
</evidence>
<dbReference type="AlphaFoldDB" id="A0A8S1BCW4"/>
<comment type="caution">
    <text evidence="3">The sequence shown here is derived from an EMBL/GenBank/DDBJ whole genome shotgun (WGS) entry which is preliminary data.</text>
</comment>
<proteinExistence type="predicted"/>
<dbReference type="Proteomes" id="UP000494106">
    <property type="component" value="Unassembled WGS sequence"/>
</dbReference>
<gene>
    <name evidence="3" type="ORF">APLA_LOCUS15762</name>
    <name evidence="2" type="ORF">APLA_LOCUS3876</name>
</gene>
<sequence>MISNILFFIATLCIVNASVNTIYDADGLSISADSVNGEPGNFDLNLNEDVEGLSITADTVNDESENFGLNFNEVVEESPMGIAGLKLDSSESPSEERIRICNSNICNRVCRIVNLRGKCVKKRCRCLPRALSMLDQAGLMVDEEVENPNLITEE</sequence>
<dbReference type="OrthoDB" id="10449767at2759"/>